<keyword evidence="2" id="KW-1185">Reference proteome</keyword>
<gene>
    <name evidence="1" type="ORF">COCVIDRAFT_19320</name>
</gene>
<evidence type="ECO:0000313" key="2">
    <source>
        <dbReference type="Proteomes" id="UP000054337"/>
    </source>
</evidence>
<sequence length="134" mass="14992">MTALAAHRQTLLSQSSTASESASWVRRQQLSKSCHKLHAGPNPCTYSSAHPRIARRQQAIDDDKWVSEVAKGPVWQLARQLSFDTLFNGEEYSADHPDLVADGWTKMARGFLGFIAGPRHVTLKRCKRARAYSI</sequence>
<organism evidence="1 2">
    <name type="scientific">Bipolaris victoriae (strain FI3)</name>
    <name type="common">Victoria blight of oats agent</name>
    <name type="synonym">Cochliobolus victoriae</name>
    <dbReference type="NCBI Taxonomy" id="930091"/>
    <lineage>
        <taxon>Eukaryota</taxon>
        <taxon>Fungi</taxon>
        <taxon>Dikarya</taxon>
        <taxon>Ascomycota</taxon>
        <taxon>Pezizomycotina</taxon>
        <taxon>Dothideomycetes</taxon>
        <taxon>Pleosporomycetidae</taxon>
        <taxon>Pleosporales</taxon>
        <taxon>Pleosporineae</taxon>
        <taxon>Pleosporaceae</taxon>
        <taxon>Bipolaris</taxon>
    </lineage>
</organism>
<dbReference type="RefSeq" id="XP_014552638.1">
    <property type="nucleotide sequence ID" value="XM_014697152.1"/>
</dbReference>
<dbReference type="AlphaFoldDB" id="W7E7P3"/>
<protein>
    <submittedName>
        <fullName evidence="1">Uncharacterized protein</fullName>
    </submittedName>
</protein>
<name>W7E7P3_BIPV3</name>
<dbReference type="Proteomes" id="UP000054337">
    <property type="component" value="Unassembled WGS sequence"/>
</dbReference>
<accession>W7E7P3</accession>
<dbReference type="EMBL" id="KI968795">
    <property type="protein sequence ID" value="EUN23094.1"/>
    <property type="molecule type" value="Genomic_DNA"/>
</dbReference>
<dbReference type="HOGENOM" id="CLU_1895829_0_0_1"/>
<dbReference type="OrthoDB" id="10421103at2759"/>
<dbReference type="GeneID" id="26252338"/>
<proteinExistence type="predicted"/>
<reference evidence="1 2" key="1">
    <citation type="journal article" date="2013" name="PLoS Genet.">
        <title>Comparative genome structure, secondary metabolite, and effector coding capacity across Cochliobolus pathogens.</title>
        <authorList>
            <person name="Condon B.J."/>
            <person name="Leng Y."/>
            <person name="Wu D."/>
            <person name="Bushley K.E."/>
            <person name="Ohm R.A."/>
            <person name="Otillar R."/>
            <person name="Martin J."/>
            <person name="Schackwitz W."/>
            <person name="Grimwood J."/>
            <person name="MohdZainudin N."/>
            <person name="Xue C."/>
            <person name="Wang R."/>
            <person name="Manning V.A."/>
            <person name="Dhillon B."/>
            <person name="Tu Z.J."/>
            <person name="Steffenson B.J."/>
            <person name="Salamov A."/>
            <person name="Sun H."/>
            <person name="Lowry S."/>
            <person name="LaButti K."/>
            <person name="Han J."/>
            <person name="Copeland A."/>
            <person name="Lindquist E."/>
            <person name="Barry K."/>
            <person name="Schmutz J."/>
            <person name="Baker S.E."/>
            <person name="Ciuffetti L.M."/>
            <person name="Grigoriev I.V."/>
            <person name="Zhong S."/>
            <person name="Turgeon B.G."/>
        </authorList>
    </citation>
    <scope>NUCLEOTIDE SEQUENCE [LARGE SCALE GENOMIC DNA]</scope>
    <source>
        <strain evidence="1 2">FI3</strain>
    </source>
</reference>
<evidence type="ECO:0000313" key="1">
    <source>
        <dbReference type="EMBL" id="EUN23094.1"/>
    </source>
</evidence>